<protein>
    <submittedName>
        <fullName evidence="3">Uncharacterized protein K02A2.6</fullName>
    </submittedName>
</protein>
<dbReference type="Gene3D" id="3.40.50.2000">
    <property type="entry name" value="Glycogen Phosphorylase B"/>
    <property type="match status" value="2"/>
</dbReference>
<comment type="caution">
    <text evidence="3">The sequence shown here is derived from an EMBL/GenBank/DDBJ whole genome shotgun (WGS) entry which is preliminary data.</text>
</comment>
<feature type="compositionally biased region" description="Polar residues" evidence="1">
    <location>
        <begin position="711"/>
        <end position="727"/>
    </location>
</feature>
<feature type="compositionally biased region" description="Polar residues" evidence="1">
    <location>
        <begin position="287"/>
        <end position="312"/>
    </location>
</feature>
<name>A0A2B4R359_STYPI</name>
<evidence type="ECO:0000313" key="3">
    <source>
        <dbReference type="EMBL" id="PFX11586.1"/>
    </source>
</evidence>
<dbReference type="Proteomes" id="UP000225706">
    <property type="component" value="Unassembled WGS sequence"/>
</dbReference>
<keyword evidence="4" id="KW-1185">Reference proteome</keyword>
<gene>
    <name evidence="3" type="primary">K02A2.6</name>
    <name evidence="3" type="ORF">AWC38_SpisGene24622</name>
</gene>
<evidence type="ECO:0000259" key="2">
    <source>
        <dbReference type="PROSITE" id="PS50994"/>
    </source>
</evidence>
<dbReference type="Pfam" id="PF20706">
    <property type="entry name" value="GT4-conflict"/>
    <property type="match status" value="1"/>
</dbReference>
<dbReference type="InterPro" id="IPR040676">
    <property type="entry name" value="DUF5641"/>
</dbReference>
<dbReference type="GO" id="GO:0003676">
    <property type="term" value="F:nucleic acid binding"/>
    <property type="evidence" value="ECO:0007669"/>
    <property type="project" value="InterPro"/>
</dbReference>
<dbReference type="InterPro" id="IPR036397">
    <property type="entry name" value="RNaseH_sf"/>
</dbReference>
<feature type="region of interest" description="Disordered" evidence="1">
    <location>
        <begin position="250"/>
        <end position="314"/>
    </location>
</feature>
<evidence type="ECO:0000256" key="1">
    <source>
        <dbReference type="SAM" id="MobiDB-lite"/>
    </source>
</evidence>
<dbReference type="CDD" id="cd03801">
    <property type="entry name" value="GT4_PimA-like"/>
    <property type="match status" value="1"/>
</dbReference>
<dbReference type="GO" id="GO:0015074">
    <property type="term" value="P:DNA integration"/>
    <property type="evidence" value="ECO:0007669"/>
    <property type="project" value="InterPro"/>
</dbReference>
<sequence>MSDNGKTIRGSGKEIVKIARSKEVLRYLAINGVSWRFIIEKAPWWGGAFWERLIQSIRCCMKKSLGRTTSSYDELNTLLVEIESIVNSRPLTYVEDDQDGVSYTLSPSYLINGQRVTNTANDGHFEVISTDESLTRRARHHRHLLRQFTDQWRKIYLLNLGERHAQVTKNRKEADIVIRDVVILKNDTSNRMVWKLAKVEELFPRKDGDIRAAIIKVSSADRIPRLLKRSGKHLFPLRVNSNNDINQIEEYGAKPTSGSPVHDTPNTSANTTPRRNAAMRSSPGFVNRTQSNPGFVNPDSTTPSVASTSQEGQENKTLKVTFLSSEWKSSADGDVSTITQELAIQLAKHSNVDVSVLLPKCSEEDRSSAESHNVKLIEAGRIPGLEPVYCLSSPPRNHTMDCVIGHGIHFGRLIALMKRNSIYSHCKWIQVVHSAPEEDGMYKNISEGEQMQQTEIELCKMADQVVTIGPKLAYVYKRYLCRGKQQQNVFDLTPSIFSEFLEVEQATEERRTFCVLVIGSGDSHEDFNVKGYDIAAKAIAELKGESYKLRFICPPGGKGDEMAEKLLRHGISRNQLIVRSFNDSREVLANLFCEVDLAIMPSRTEGFGITALEALSAGLPILPWILVRGFFQQPLHIQITEEAKPFLKVSADKLWVHLLWCAMHHGQGNKVSGCFPLKYEVVVALLLPLEKPNLVAGAGSEKQTNKPRAQKTANATWENGQTATPFSYSKAHSHSSNLRRMANSKPPKKTLNDDAPPMNSKEPIKSHPIPQYPWQFVSQELCMFESHTYLITADHYSDFIEVDEVENTLTSSTVSKTEAHFAHHVVPETLLTDNGPQFIAIEFKALCRKYQIQHITSSPYWPKGNSKAGATVEIVKWILKKSGPRHLQETLLTYHNTPQAGHIMSPAQRSMGRHIRGLLPVSQALLMPNDNTAASVQDAIAAKRAKAKQHYDMTANTNLPPFGIG</sequence>
<evidence type="ECO:0000313" key="4">
    <source>
        <dbReference type="Proteomes" id="UP000225706"/>
    </source>
</evidence>
<dbReference type="OrthoDB" id="5986287at2759"/>
<dbReference type="PANTHER" id="PTHR37984:SF8">
    <property type="entry name" value="CCHC-TYPE DOMAIN-CONTAINING PROTEIN"/>
    <property type="match status" value="1"/>
</dbReference>
<dbReference type="InterPro" id="IPR012337">
    <property type="entry name" value="RNaseH-like_sf"/>
</dbReference>
<dbReference type="EMBL" id="LSMT01002189">
    <property type="protein sequence ID" value="PFX11586.1"/>
    <property type="molecule type" value="Genomic_DNA"/>
</dbReference>
<dbReference type="SUPFAM" id="SSF53098">
    <property type="entry name" value="Ribonuclease H-like"/>
    <property type="match status" value="1"/>
</dbReference>
<dbReference type="AlphaFoldDB" id="A0A2B4R359"/>
<dbReference type="Gene3D" id="3.30.420.10">
    <property type="entry name" value="Ribonuclease H-like superfamily/Ribonuclease H"/>
    <property type="match status" value="2"/>
</dbReference>
<feature type="compositionally biased region" description="Polar residues" evidence="1">
    <location>
        <begin position="256"/>
        <end position="274"/>
    </location>
</feature>
<organism evidence="3 4">
    <name type="scientific">Stylophora pistillata</name>
    <name type="common">Smooth cauliflower coral</name>
    <dbReference type="NCBI Taxonomy" id="50429"/>
    <lineage>
        <taxon>Eukaryota</taxon>
        <taxon>Metazoa</taxon>
        <taxon>Cnidaria</taxon>
        <taxon>Anthozoa</taxon>
        <taxon>Hexacorallia</taxon>
        <taxon>Scleractinia</taxon>
        <taxon>Astrocoeniina</taxon>
        <taxon>Pocilloporidae</taxon>
        <taxon>Stylophora</taxon>
    </lineage>
</organism>
<feature type="domain" description="Integrase catalytic" evidence="2">
    <location>
        <begin position="764"/>
        <end position="876"/>
    </location>
</feature>
<dbReference type="SUPFAM" id="SSF53756">
    <property type="entry name" value="UDP-Glycosyltransferase/glycogen phosphorylase"/>
    <property type="match status" value="1"/>
</dbReference>
<reference evidence="4" key="1">
    <citation type="journal article" date="2017" name="bioRxiv">
        <title>Comparative analysis of the genomes of Stylophora pistillata and Acropora digitifera provides evidence for extensive differences between species of corals.</title>
        <authorList>
            <person name="Voolstra C.R."/>
            <person name="Li Y."/>
            <person name="Liew Y.J."/>
            <person name="Baumgarten S."/>
            <person name="Zoccola D."/>
            <person name="Flot J.-F."/>
            <person name="Tambutte S."/>
            <person name="Allemand D."/>
            <person name="Aranda M."/>
        </authorList>
    </citation>
    <scope>NUCLEOTIDE SEQUENCE [LARGE SCALE GENOMIC DNA]</scope>
</reference>
<proteinExistence type="predicted"/>
<feature type="region of interest" description="Disordered" evidence="1">
    <location>
        <begin position="697"/>
        <end position="761"/>
    </location>
</feature>
<accession>A0A2B4R359</accession>
<dbReference type="InterPro" id="IPR050951">
    <property type="entry name" value="Retrovirus_Pol_polyprotein"/>
</dbReference>
<dbReference type="Pfam" id="PF18701">
    <property type="entry name" value="DUF5641"/>
    <property type="match status" value="1"/>
</dbReference>
<dbReference type="FunFam" id="3.30.420.10:FF:000063">
    <property type="entry name" value="Retrovirus-related Pol polyprotein from transposon 297-like Protein"/>
    <property type="match status" value="1"/>
</dbReference>
<dbReference type="InterPro" id="IPR001584">
    <property type="entry name" value="Integrase_cat-core"/>
</dbReference>
<dbReference type="PANTHER" id="PTHR37984">
    <property type="entry name" value="PROTEIN CBG26694"/>
    <property type="match status" value="1"/>
</dbReference>
<feature type="non-terminal residue" evidence="3">
    <location>
        <position position="965"/>
    </location>
</feature>
<dbReference type="PROSITE" id="PS50994">
    <property type="entry name" value="INTEGRASE"/>
    <property type="match status" value="1"/>
</dbReference>